<dbReference type="AlphaFoldDB" id="A0A4U5MH08"/>
<organism evidence="1 2">
    <name type="scientific">Steinernema carpocapsae</name>
    <name type="common">Entomopathogenic nematode</name>
    <dbReference type="NCBI Taxonomy" id="34508"/>
    <lineage>
        <taxon>Eukaryota</taxon>
        <taxon>Metazoa</taxon>
        <taxon>Ecdysozoa</taxon>
        <taxon>Nematoda</taxon>
        <taxon>Chromadorea</taxon>
        <taxon>Rhabditida</taxon>
        <taxon>Tylenchina</taxon>
        <taxon>Panagrolaimomorpha</taxon>
        <taxon>Strongyloidoidea</taxon>
        <taxon>Steinernematidae</taxon>
        <taxon>Steinernema</taxon>
    </lineage>
</organism>
<proteinExistence type="predicted"/>
<evidence type="ECO:0000313" key="1">
    <source>
        <dbReference type="EMBL" id="TKR68551.1"/>
    </source>
</evidence>
<reference evidence="1 2" key="1">
    <citation type="journal article" date="2015" name="Genome Biol.">
        <title>Comparative genomics of Steinernema reveals deeply conserved gene regulatory networks.</title>
        <authorList>
            <person name="Dillman A.R."/>
            <person name="Macchietto M."/>
            <person name="Porter C.F."/>
            <person name="Rogers A."/>
            <person name="Williams B."/>
            <person name="Antoshechkin I."/>
            <person name="Lee M.M."/>
            <person name="Goodwin Z."/>
            <person name="Lu X."/>
            <person name="Lewis E.E."/>
            <person name="Goodrich-Blair H."/>
            <person name="Stock S.P."/>
            <person name="Adams B.J."/>
            <person name="Sternberg P.W."/>
            <person name="Mortazavi A."/>
        </authorList>
    </citation>
    <scope>NUCLEOTIDE SEQUENCE [LARGE SCALE GENOMIC DNA]</scope>
    <source>
        <strain evidence="1 2">ALL</strain>
    </source>
</reference>
<evidence type="ECO:0000313" key="2">
    <source>
        <dbReference type="Proteomes" id="UP000298663"/>
    </source>
</evidence>
<dbReference type="EMBL" id="AZBU02000008">
    <property type="protein sequence ID" value="TKR68551.1"/>
    <property type="molecule type" value="Genomic_DNA"/>
</dbReference>
<comment type="caution">
    <text evidence="1">The sequence shown here is derived from an EMBL/GenBank/DDBJ whole genome shotgun (WGS) entry which is preliminary data.</text>
</comment>
<sequence length="123" mass="14572">MDSMFTVSSSDSIQFHFKLHWLKHLEDSNIHKSIFLTRRIDAIAVQLEVFIALLERQDQSDDSRADDLLYERGKTVGLNSLSRKFKFDKLWLAFSRPCQLRRGVKVREYLVFRGKEWPRAPRS</sequence>
<accession>A0A4U5MH08</accession>
<protein>
    <submittedName>
        <fullName evidence="1">Uncharacterized protein</fullName>
    </submittedName>
</protein>
<dbReference type="Proteomes" id="UP000298663">
    <property type="component" value="Unassembled WGS sequence"/>
</dbReference>
<keyword evidence="2" id="KW-1185">Reference proteome</keyword>
<reference evidence="1 2" key="2">
    <citation type="journal article" date="2019" name="G3 (Bethesda)">
        <title>Hybrid Assembly of the Genome of the Entomopathogenic Nematode Steinernema carpocapsae Identifies the X-Chromosome.</title>
        <authorList>
            <person name="Serra L."/>
            <person name="Macchietto M."/>
            <person name="Macias-Munoz A."/>
            <person name="McGill C.J."/>
            <person name="Rodriguez I.M."/>
            <person name="Rodriguez B."/>
            <person name="Murad R."/>
            <person name="Mortazavi A."/>
        </authorList>
    </citation>
    <scope>NUCLEOTIDE SEQUENCE [LARGE SCALE GENOMIC DNA]</scope>
    <source>
        <strain evidence="1 2">ALL</strain>
    </source>
</reference>
<name>A0A4U5MH08_STECR</name>
<gene>
    <name evidence="1" type="ORF">L596_024516</name>
</gene>